<reference evidence="1 2" key="1">
    <citation type="submission" date="2018-10" db="EMBL/GenBank/DDBJ databases">
        <title>Genomic Encyclopedia of Archaeal and Bacterial Type Strains, Phase II (KMG-II): from individual species to whole genera.</title>
        <authorList>
            <person name="Goeker M."/>
        </authorList>
    </citation>
    <scope>NUCLEOTIDE SEQUENCE [LARGE SCALE GENOMIC DNA]</scope>
    <source>
        <strain evidence="1 2">DSM 19624</strain>
    </source>
</reference>
<accession>A0A497Y5Y1</accession>
<sequence length="45" mass="5074">MRACATFAITEPGITNEQMTIEQMNYLDKSIFPLIAFKFVSAIFA</sequence>
<organism evidence="1 2">
    <name type="scientific">Pedobacter alluvionis</name>
    <dbReference type="NCBI Taxonomy" id="475253"/>
    <lineage>
        <taxon>Bacteria</taxon>
        <taxon>Pseudomonadati</taxon>
        <taxon>Bacteroidota</taxon>
        <taxon>Sphingobacteriia</taxon>
        <taxon>Sphingobacteriales</taxon>
        <taxon>Sphingobacteriaceae</taxon>
        <taxon>Pedobacter</taxon>
    </lineage>
</organism>
<comment type="caution">
    <text evidence="1">The sequence shown here is derived from an EMBL/GenBank/DDBJ whole genome shotgun (WGS) entry which is preliminary data.</text>
</comment>
<dbReference type="AlphaFoldDB" id="A0A497Y5Y1"/>
<dbReference type="Proteomes" id="UP000273898">
    <property type="component" value="Unassembled WGS sequence"/>
</dbReference>
<gene>
    <name evidence="1" type="ORF">BCL90_2271</name>
</gene>
<evidence type="ECO:0000313" key="1">
    <source>
        <dbReference type="EMBL" id="RLJ77195.1"/>
    </source>
</evidence>
<name>A0A497Y5Y1_9SPHI</name>
<protein>
    <submittedName>
        <fullName evidence="1">Uncharacterized protein</fullName>
    </submittedName>
</protein>
<dbReference type="EMBL" id="RCCK01000011">
    <property type="protein sequence ID" value="RLJ77195.1"/>
    <property type="molecule type" value="Genomic_DNA"/>
</dbReference>
<proteinExistence type="predicted"/>
<evidence type="ECO:0000313" key="2">
    <source>
        <dbReference type="Proteomes" id="UP000273898"/>
    </source>
</evidence>